<protein>
    <submittedName>
        <fullName evidence="2">Esterase/lipase family protein</fullName>
    </submittedName>
</protein>
<dbReference type="SUPFAM" id="SSF53474">
    <property type="entry name" value="alpha/beta-Hydrolases"/>
    <property type="match status" value="1"/>
</dbReference>
<proteinExistence type="predicted"/>
<organism evidence="2 3">
    <name type="scientific">Actinokineospora soli</name>
    <dbReference type="NCBI Taxonomy" id="1048753"/>
    <lineage>
        <taxon>Bacteria</taxon>
        <taxon>Bacillati</taxon>
        <taxon>Actinomycetota</taxon>
        <taxon>Actinomycetes</taxon>
        <taxon>Pseudonocardiales</taxon>
        <taxon>Pseudonocardiaceae</taxon>
        <taxon>Actinokineospora</taxon>
    </lineage>
</organism>
<evidence type="ECO:0000313" key="2">
    <source>
        <dbReference type="EMBL" id="MFC7615455.1"/>
    </source>
</evidence>
<dbReference type="EMBL" id="JBHTEY010000004">
    <property type="protein sequence ID" value="MFC7615455.1"/>
    <property type="molecule type" value="Genomic_DNA"/>
</dbReference>
<feature type="compositionally biased region" description="Low complexity" evidence="1">
    <location>
        <begin position="250"/>
        <end position="268"/>
    </location>
</feature>
<comment type="caution">
    <text evidence="2">The sequence shown here is derived from an EMBL/GenBank/DDBJ whole genome shotgun (WGS) entry which is preliminary data.</text>
</comment>
<accession>A0ABW2TNV1</accession>
<name>A0ABW2TNV1_9PSEU</name>
<feature type="region of interest" description="Disordered" evidence="1">
    <location>
        <begin position="247"/>
        <end position="268"/>
    </location>
</feature>
<dbReference type="Gene3D" id="3.40.50.1820">
    <property type="entry name" value="alpha/beta hydrolase"/>
    <property type="match status" value="1"/>
</dbReference>
<dbReference type="InterPro" id="IPR029058">
    <property type="entry name" value="AB_hydrolase_fold"/>
</dbReference>
<dbReference type="Pfam" id="PF01674">
    <property type="entry name" value="Lipase_2"/>
    <property type="match status" value="1"/>
</dbReference>
<evidence type="ECO:0000313" key="3">
    <source>
        <dbReference type="Proteomes" id="UP001596512"/>
    </source>
</evidence>
<reference evidence="3" key="1">
    <citation type="journal article" date="2019" name="Int. J. Syst. Evol. Microbiol.">
        <title>The Global Catalogue of Microorganisms (GCM) 10K type strain sequencing project: providing services to taxonomists for standard genome sequencing and annotation.</title>
        <authorList>
            <consortium name="The Broad Institute Genomics Platform"/>
            <consortium name="The Broad Institute Genome Sequencing Center for Infectious Disease"/>
            <person name="Wu L."/>
            <person name="Ma J."/>
        </authorList>
    </citation>
    <scope>NUCLEOTIDE SEQUENCE [LARGE SCALE GENOMIC DNA]</scope>
    <source>
        <strain evidence="3">JCM 17695</strain>
    </source>
</reference>
<evidence type="ECO:0000256" key="1">
    <source>
        <dbReference type="SAM" id="MobiDB-lite"/>
    </source>
</evidence>
<keyword evidence="3" id="KW-1185">Reference proteome</keyword>
<dbReference type="InterPro" id="IPR002918">
    <property type="entry name" value="Lipase_EstA/Esterase_EstB"/>
</dbReference>
<gene>
    <name evidence="2" type="ORF">ACFQV2_20090</name>
</gene>
<sequence length="322" mass="34245">MSQPQTTRGPVSGLVASLTVLAVAAIALLIAPRQAPAGVSATHDPVILIPGMTAQASAMDPMKTNFVNAGWSRDRVFTWTDSTSMKGDLTQAGVELGQKVDSVLNQTGARKVVLVTWSASTLAARSYLKHVPGAQTKVSLYFSMAGPHHGTTTAAPWCQNLYPSCKQFAIGSPWLRELNSGTEVPGSPAVRYTTLRSTCDTNVDPSVSAELAGADNRQPPTCINHFMFPSDAGVFAMIKGIILDAEDDPTATTSPTPTSATTTTTAPPYAEKVTATAVDHYLAKRVNETQYNTLGARYGYTTPFPLYRCGTTWTDKPDCSPI</sequence>
<dbReference type="Proteomes" id="UP001596512">
    <property type="component" value="Unassembled WGS sequence"/>
</dbReference>